<organism evidence="3 4">
    <name type="scientific">Biomphalaria glabrata</name>
    <name type="common">Bloodfluke planorb</name>
    <name type="synonym">Freshwater snail</name>
    <dbReference type="NCBI Taxonomy" id="6526"/>
    <lineage>
        <taxon>Eukaryota</taxon>
        <taxon>Metazoa</taxon>
        <taxon>Spiralia</taxon>
        <taxon>Lophotrochozoa</taxon>
        <taxon>Mollusca</taxon>
        <taxon>Gastropoda</taxon>
        <taxon>Heterobranchia</taxon>
        <taxon>Euthyneura</taxon>
        <taxon>Panpulmonata</taxon>
        <taxon>Hygrophila</taxon>
        <taxon>Lymnaeoidea</taxon>
        <taxon>Planorbidae</taxon>
        <taxon>Biomphalaria</taxon>
    </lineage>
</organism>
<feature type="transmembrane region" description="Helical" evidence="2">
    <location>
        <begin position="86"/>
        <end position="110"/>
    </location>
</feature>
<dbReference type="OrthoDB" id="6134317at2759"/>
<protein>
    <submittedName>
        <fullName evidence="4">Uncharacterized protein LOC106079602</fullName>
    </submittedName>
</protein>
<keyword evidence="2" id="KW-0472">Membrane</keyword>
<feature type="region of interest" description="Disordered" evidence="1">
    <location>
        <begin position="49"/>
        <end position="72"/>
    </location>
</feature>
<dbReference type="SUPFAM" id="SSF48652">
    <property type="entry name" value="Tetraspanin"/>
    <property type="match status" value="1"/>
</dbReference>
<reference evidence="4" key="1">
    <citation type="submission" date="2025-08" db="UniProtKB">
        <authorList>
            <consortium name="RefSeq"/>
        </authorList>
    </citation>
    <scope>IDENTIFICATION</scope>
</reference>
<gene>
    <name evidence="4" type="primary">LOC106079602</name>
</gene>
<dbReference type="InterPro" id="IPR008952">
    <property type="entry name" value="Tetraspanin_EC2_sf"/>
</dbReference>
<keyword evidence="3" id="KW-1185">Reference proteome</keyword>
<evidence type="ECO:0000313" key="4">
    <source>
        <dbReference type="RefSeq" id="XP_055868002.1"/>
    </source>
</evidence>
<dbReference type="GO" id="GO:0016020">
    <property type="term" value="C:membrane"/>
    <property type="evidence" value="ECO:0007669"/>
    <property type="project" value="InterPro"/>
</dbReference>
<evidence type="ECO:0000256" key="1">
    <source>
        <dbReference type="SAM" id="MobiDB-lite"/>
    </source>
</evidence>
<keyword evidence="2" id="KW-0812">Transmembrane</keyword>
<dbReference type="OMA" id="CKETEFI"/>
<feature type="transmembrane region" description="Helical" evidence="2">
    <location>
        <begin position="147"/>
        <end position="167"/>
    </location>
</feature>
<accession>A0A9W2YZ69</accession>
<keyword evidence="2" id="KW-1133">Transmembrane helix</keyword>
<feature type="transmembrane region" description="Helical" evidence="2">
    <location>
        <begin position="311"/>
        <end position="336"/>
    </location>
</feature>
<feature type="compositionally biased region" description="Acidic residues" evidence="1">
    <location>
        <begin position="56"/>
        <end position="72"/>
    </location>
</feature>
<dbReference type="AlphaFoldDB" id="A0A9W2YZ69"/>
<dbReference type="GeneID" id="106079602"/>
<feature type="transmembrane region" description="Helical" evidence="2">
    <location>
        <begin position="179"/>
        <end position="201"/>
    </location>
</feature>
<name>A0A9W2YZ69_BIOGL</name>
<proteinExistence type="predicted"/>
<evidence type="ECO:0000313" key="3">
    <source>
        <dbReference type="Proteomes" id="UP001165740"/>
    </source>
</evidence>
<sequence>MVGYHWPQSYVAHIAKSAGKVHMRKRCHKGGTGDRVPKSLCNAQFDWTTQNRNNNADDDDDDDDEEEEEEEDEETLLKKNLERKILIWHSFVLVLSTLLMIVGFVLLYGFSPYVRNIITTFPGYNNYGHFVNLAYEPKELRFGEMTSTLGVILVVLNVGYILCQLVYLSSLVHRNPFALPLVTLLTGVVLLIEVNMINIYMSPVAALNADATNALQDKLVKSYAIYDTNVFSVTYDIIAIWGRCCGIINQYDFQTMLLKYRHGGVPRVLQVPATCCKETEFISGISAVVDCAVRAENIYTVGCYNMLFDWLMFYCNLYSIVVVIQLLDMAVHILLYKRRVRILILYTSKFKTPIFDSWLSKGNTT</sequence>
<evidence type="ECO:0000256" key="2">
    <source>
        <dbReference type="SAM" id="Phobius"/>
    </source>
</evidence>
<dbReference type="RefSeq" id="XP_055868002.1">
    <property type="nucleotide sequence ID" value="XM_056012027.1"/>
</dbReference>
<dbReference type="Proteomes" id="UP001165740">
    <property type="component" value="Chromosome 15"/>
</dbReference>